<feature type="region of interest" description="Disordered" evidence="1">
    <location>
        <begin position="1"/>
        <end position="72"/>
    </location>
</feature>
<dbReference type="EMBL" id="CAUYUJ010010502">
    <property type="protein sequence ID" value="CAK0829540.1"/>
    <property type="molecule type" value="Genomic_DNA"/>
</dbReference>
<comment type="caution">
    <text evidence="2">The sequence shown here is derived from an EMBL/GenBank/DDBJ whole genome shotgun (WGS) entry which is preliminary data.</text>
</comment>
<protein>
    <submittedName>
        <fullName evidence="2">Uncharacterized protein</fullName>
    </submittedName>
</protein>
<evidence type="ECO:0000313" key="2">
    <source>
        <dbReference type="EMBL" id="CAK0829540.1"/>
    </source>
</evidence>
<dbReference type="Proteomes" id="UP001189429">
    <property type="component" value="Unassembled WGS sequence"/>
</dbReference>
<accession>A0ABN9SC32</accession>
<evidence type="ECO:0000256" key="1">
    <source>
        <dbReference type="SAM" id="MobiDB-lite"/>
    </source>
</evidence>
<name>A0ABN9SC32_9DINO</name>
<organism evidence="2 3">
    <name type="scientific">Prorocentrum cordatum</name>
    <dbReference type="NCBI Taxonomy" id="2364126"/>
    <lineage>
        <taxon>Eukaryota</taxon>
        <taxon>Sar</taxon>
        <taxon>Alveolata</taxon>
        <taxon>Dinophyceae</taxon>
        <taxon>Prorocentrales</taxon>
        <taxon>Prorocentraceae</taxon>
        <taxon>Prorocentrum</taxon>
    </lineage>
</organism>
<proteinExistence type="predicted"/>
<feature type="compositionally biased region" description="Low complexity" evidence="1">
    <location>
        <begin position="11"/>
        <end position="23"/>
    </location>
</feature>
<sequence length="122" mass="12997">MLAPAGPPGGRLPSPAACPGPRRAPAESVFDAAWRGPGAARGGSRHAKVPEGSQAGEEDMYVGRGDKRAEPPPWWGRFGDISQSLLLVRRIFDLGVLMQEEGGQNGIQHLACLLQSRSCLRK</sequence>
<evidence type="ECO:0000313" key="3">
    <source>
        <dbReference type="Proteomes" id="UP001189429"/>
    </source>
</evidence>
<reference evidence="2" key="1">
    <citation type="submission" date="2023-10" db="EMBL/GenBank/DDBJ databases">
        <authorList>
            <person name="Chen Y."/>
            <person name="Shah S."/>
            <person name="Dougan E. K."/>
            <person name="Thang M."/>
            <person name="Chan C."/>
        </authorList>
    </citation>
    <scope>NUCLEOTIDE SEQUENCE [LARGE SCALE GENOMIC DNA]</scope>
</reference>
<gene>
    <name evidence="2" type="ORF">PCOR1329_LOCUS28447</name>
</gene>
<keyword evidence="3" id="KW-1185">Reference proteome</keyword>